<proteinExistence type="predicted"/>
<feature type="binding site" evidence="5">
    <location>
        <position position="312"/>
    </location>
    <ligand>
        <name>Zn(2+)</name>
        <dbReference type="ChEBI" id="CHEBI:29105"/>
    </ligand>
</feature>
<dbReference type="PANTHER" id="PTHR46015">
    <property type="entry name" value="ZGC:172121"/>
    <property type="match status" value="1"/>
</dbReference>
<dbReference type="PANTHER" id="PTHR46015:SF1">
    <property type="entry name" value="HOMOCYSTEINE S-METHYLTRANSFERASE-LIKE ISOFORM 1"/>
    <property type="match status" value="1"/>
</dbReference>
<dbReference type="GO" id="GO:0033528">
    <property type="term" value="P:S-methylmethionine cycle"/>
    <property type="evidence" value="ECO:0007669"/>
    <property type="project" value="TreeGrafter"/>
</dbReference>
<keyword evidence="1 5" id="KW-0489">Methyltransferase</keyword>
<sequence>MTFKFPKNKPLLLDGATGTELEKHGVSLNDKLWSGIAVISEPKKLEEVYLDYLNCGSELIETATYQLTKKGLIKHDLDPHSTYQKAIDIADSARQKHFEKTGKKAMIVGSIGPFGAYLADGAEFTGHYPEISNEEMKAFHSDRLDYLYNSPLVDLIGFETIPSFEEVKSILEMMKTKLDEAKKAGKPYKPYYLALSCSPEMVLADGSLLHKVLEYINGHLEENLVAVGANCCGLRTSKVLIEKFDLEFGNFHNLDRQCRIVIYPNSGEIYDGITKEWIMDDKLGTTDLQQAFREAAEVFLSKKRLGLVGGCCRTGPAQIKLLREMIDEKK</sequence>
<dbReference type="Pfam" id="PF02574">
    <property type="entry name" value="S-methyl_trans"/>
    <property type="match status" value="1"/>
</dbReference>
<name>A0A7D9CUN2_DEKBR</name>
<accession>A0A7D9CUN2</accession>
<evidence type="ECO:0000256" key="5">
    <source>
        <dbReference type="PROSITE-ProRule" id="PRU00333"/>
    </source>
</evidence>
<evidence type="ECO:0000256" key="2">
    <source>
        <dbReference type="ARBA" id="ARBA00022679"/>
    </source>
</evidence>
<dbReference type="PROSITE" id="PS50970">
    <property type="entry name" value="HCY"/>
    <property type="match status" value="1"/>
</dbReference>
<evidence type="ECO:0000256" key="4">
    <source>
        <dbReference type="ARBA" id="ARBA00022833"/>
    </source>
</evidence>
<dbReference type="EMBL" id="CABFWN010000001">
    <property type="protein sequence ID" value="VUG15891.1"/>
    <property type="molecule type" value="Genomic_DNA"/>
</dbReference>
<dbReference type="GO" id="GO:0046872">
    <property type="term" value="F:metal ion binding"/>
    <property type="evidence" value="ECO:0007669"/>
    <property type="project" value="UniProtKB-KW"/>
</dbReference>
<reference evidence="6 7" key="1">
    <citation type="submission" date="2019-07" db="EMBL/GenBank/DDBJ databases">
        <authorList>
            <person name="Friedrich A."/>
            <person name="Schacherer J."/>
        </authorList>
    </citation>
    <scope>NUCLEOTIDE SEQUENCE [LARGE SCALE GENOMIC DNA]</scope>
</reference>
<dbReference type="InterPro" id="IPR036589">
    <property type="entry name" value="HCY_dom_sf"/>
</dbReference>
<feature type="binding site" evidence="5">
    <location>
        <position position="231"/>
    </location>
    <ligand>
        <name>Zn(2+)</name>
        <dbReference type="ChEBI" id="CHEBI:29105"/>
    </ligand>
</feature>
<protein>
    <submittedName>
        <fullName evidence="6">DEBR0S1_02410g1_1</fullName>
    </submittedName>
</protein>
<dbReference type="GO" id="GO:0032259">
    <property type="term" value="P:methylation"/>
    <property type="evidence" value="ECO:0007669"/>
    <property type="project" value="UniProtKB-KW"/>
</dbReference>
<dbReference type="SUPFAM" id="SSF82282">
    <property type="entry name" value="Homocysteine S-methyltransferase"/>
    <property type="match status" value="1"/>
</dbReference>
<keyword evidence="7" id="KW-1185">Reference proteome</keyword>
<dbReference type="OMA" id="CSQPEVI"/>
<dbReference type="NCBIfam" id="NF007020">
    <property type="entry name" value="PRK09485.1"/>
    <property type="match status" value="1"/>
</dbReference>
<dbReference type="GO" id="GO:0008898">
    <property type="term" value="F:S-adenosylmethionine-homocysteine S-methyltransferase activity"/>
    <property type="evidence" value="ECO:0007669"/>
    <property type="project" value="TreeGrafter"/>
</dbReference>
<evidence type="ECO:0000256" key="1">
    <source>
        <dbReference type="ARBA" id="ARBA00022603"/>
    </source>
</evidence>
<dbReference type="Proteomes" id="UP000478008">
    <property type="component" value="Unassembled WGS sequence"/>
</dbReference>
<dbReference type="AlphaFoldDB" id="A0A7D9CUN2"/>
<evidence type="ECO:0000313" key="7">
    <source>
        <dbReference type="Proteomes" id="UP000478008"/>
    </source>
</evidence>
<keyword evidence="2 5" id="KW-0808">Transferase</keyword>
<dbReference type="InterPro" id="IPR051486">
    <property type="entry name" value="Hcy_S-methyltransferase"/>
</dbReference>
<gene>
    <name evidence="6" type="ORF">DEBR0S1_02410G</name>
</gene>
<feature type="binding site" evidence="5">
    <location>
        <position position="311"/>
    </location>
    <ligand>
        <name>Zn(2+)</name>
        <dbReference type="ChEBI" id="CHEBI:29105"/>
    </ligand>
</feature>
<keyword evidence="3 5" id="KW-0479">Metal-binding</keyword>
<keyword evidence="4 5" id="KW-0862">Zinc</keyword>
<dbReference type="GO" id="GO:0009086">
    <property type="term" value="P:methionine biosynthetic process"/>
    <property type="evidence" value="ECO:0007669"/>
    <property type="project" value="TreeGrafter"/>
</dbReference>
<comment type="cofactor">
    <cofactor evidence="5">
        <name>Zn(2+)</name>
        <dbReference type="ChEBI" id="CHEBI:29105"/>
    </cofactor>
</comment>
<dbReference type="InterPro" id="IPR003726">
    <property type="entry name" value="HCY_dom"/>
</dbReference>
<dbReference type="Gene3D" id="3.20.20.330">
    <property type="entry name" value="Homocysteine-binding-like domain"/>
    <property type="match status" value="1"/>
</dbReference>
<evidence type="ECO:0000313" key="6">
    <source>
        <dbReference type="EMBL" id="VUG15891.1"/>
    </source>
</evidence>
<evidence type="ECO:0000256" key="3">
    <source>
        <dbReference type="ARBA" id="ARBA00022723"/>
    </source>
</evidence>
<organism evidence="6 7">
    <name type="scientific">Dekkera bruxellensis</name>
    <name type="common">Brettanomyces custersii</name>
    <dbReference type="NCBI Taxonomy" id="5007"/>
    <lineage>
        <taxon>Eukaryota</taxon>
        <taxon>Fungi</taxon>
        <taxon>Dikarya</taxon>
        <taxon>Ascomycota</taxon>
        <taxon>Saccharomycotina</taxon>
        <taxon>Pichiomycetes</taxon>
        <taxon>Pichiales</taxon>
        <taxon>Pichiaceae</taxon>
        <taxon>Brettanomyces</taxon>
    </lineage>
</organism>